<feature type="domain" description="GEVED" evidence="11">
    <location>
        <begin position="1185"/>
        <end position="1262"/>
    </location>
</feature>
<dbReference type="PANTHER" id="PTHR45641">
    <property type="entry name" value="TETRATRICOPEPTIDE REPEAT PROTEIN (AFU_ORTHOLOGUE AFUA_6G03870)"/>
    <property type="match status" value="1"/>
</dbReference>
<dbReference type="Pfam" id="PF01129">
    <property type="entry name" value="ART"/>
    <property type="match status" value="1"/>
</dbReference>
<keyword evidence="4" id="KW-0548">Nucleotidyltransferase</keyword>
<proteinExistence type="inferred from homology"/>
<dbReference type="PROSITE" id="PS51996">
    <property type="entry name" value="TR_MART"/>
    <property type="match status" value="1"/>
</dbReference>
<keyword evidence="6 8" id="KW-0802">TPR repeat</keyword>
<evidence type="ECO:0000256" key="3">
    <source>
        <dbReference type="ARBA" id="ARBA00022679"/>
    </source>
</evidence>
<dbReference type="PANTHER" id="PTHR45641:SF19">
    <property type="entry name" value="NEPHROCYSTIN-3"/>
    <property type="match status" value="1"/>
</dbReference>
<dbReference type="InterPro" id="IPR011042">
    <property type="entry name" value="6-blade_b-propeller_TolB-like"/>
</dbReference>
<reference evidence="12" key="1">
    <citation type="submission" date="2021-02" db="EMBL/GenBank/DDBJ databases">
        <authorList>
            <person name="Nowell W R."/>
        </authorList>
    </citation>
    <scope>NUCLEOTIDE SEQUENCE</scope>
</reference>
<dbReference type="Gene3D" id="1.25.40.10">
    <property type="entry name" value="Tetratricopeptide repeat domain"/>
    <property type="match status" value="2"/>
</dbReference>
<comment type="catalytic activity">
    <reaction evidence="7 10">
        <text>L-arginyl-[protein] + NAD(+) = N(omega)-(ADP-D-ribosyl)-L-arginyl-[protein] + nicotinamide + H(+)</text>
        <dbReference type="Rhea" id="RHEA:19149"/>
        <dbReference type="Rhea" id="RHEA-COMP:10532"/>
        <dbReference type="Rhea" id="RHEA-COMP:15087"/>
        <dbReference type="ChEBI" id="CHEBI:15378"/>
        <dbReference type="ChEBI" id="CHEBI:17154"/>
        <dbReference type="ChEBI" id="CHEBI:29965"/>
        <dbReference type="ChEBI" id="CHEBI:57540"/>
        <dbReference type="ChEBI" id="CHEBI:142554"/>
        <dbReference type="EC" id="2.4.2.31"/>
    </reaction>
</comment>
<dbReference type="Pfam" id="PF13424">
    <property type="entry name" value="TPR_12"/>
    <property type="match status" value="2"/>
</dbReference>
<feature type="repeat" description="TPR" evidence="8">
    <location>
        <begin position="533"/>
        <end position="566"/>
    </location>
</feature>
<feature type="repeat" description="TPR" evidence="8">
    <location>
        <begin position="659"/>
        <end position="692"/>
    </location>
</feature>
<accession>A0A815L6H2</accession>
<organism evidence="12 13">
    <name type="scientific">Adineta ricciae</name>
    <name type="common">Rotifer</name>
    <dbReference type="NCBI Taxonomy" id="249248"/>
    <lineage>
        <taxon>Eukaryota</taxon>
        <taxon>Metazoa</taxon>
        <taxon>Spiralia</taxon>
        <taxon>Gnathifera</taxon>
        <taxon>Rotifera</taxon>
        <taxon>Eurotatoria</taxon>
        <taxon>Bdelloidea</taxon>
        <taxon>Adinetida</taxon>
        <taxon>Adinetidae</taxon>
        <taxon>Adineta</taxon>
    </lineage>
</organism>
<dbReference type="InterPro" id="IPR001258">
    <property type="entry name" value="NHL_repeat"/>
</dbReference>
<dbReference type="GO" id="GO:0106274">
    <property type="term" value="F:NAD+-protein-arginine ADP-ribosyltransferase activity"/>
    <property type="evidence" value="ECO:0007669"/>
    <property type="project" value="UniProtKB-EC"/>
</dbReference>
<dbReference type="InterPro" id="IPR045474">
    <property type="entry name" value="GEVED"/>
</dbReference>
<evidence type="ECO:0000259" key="11">
    <source>
        <dbReference type="Pfam" id="PF20009"/>
    </source>
</evidence>
<dbReference type="SMART" id="SM00028">
    <property type="entry name" value="TPR"/>
    <property type="match status" value="6"/>
</dbReference>
<keyword evidence="10" id="KW-0521">NADP</keyword>
<dbReference type="PROSITE" id="PS51125">
    <property type="entry name" value="NHL"/>
    <property type="match status" value="2"/>
</dbReference>
<gene>
    <name evidence="12" type="ORF">XAT740_LOCUS34244</name>
</gene>
<dbReference type="Pfam" id="PF13374">
    <property type="entry name" value="TPR_10"/>
    <property type="match status" value="1"/>
</dbReference>
<dbReference type="InterPro" id="IPR000768">
    <property type="entry name" value="ART"/>
</dbReference>
<sequence length="1288" mass="146843">MENVVLLWYHNSADSDILSALIVNQIQERNIAYLQFNDLQLCTDYVDSIPKKKIFLVLWISISSTETLSSLHKYRQIDSIFMFTEDLSYDKLFTENLLDKYAKIIGIYTNEIELFKAINENIDLTLKQDLSLSFYNQHQKSTRELSKESALFLWFQLFKDVLLHLPQNDKNAKQQLVNYLKQCYHNNNKQLKLIDEFDSLYKAEDAIKWYTGQPFLYKNLNKALRTEDIEQLYLFRFFITDLCTVLHEEYTYLKEFEPCITLYRGASMSNDELEKLRQNVGQLISTNGFLSTSQIKEVALAFASSGKSPKKHRVLFEIKCDLALTETTVLAPVSQYSLIPDEQEVLFDTGAVFEIISITTDEKNEDTTRNEESTLSIISMKATDEGSQIAKDYINANLMLLNGRSSQVMFGILLADMGLYDQSIKYFERLVADRDLLTHLPDDVIARAYNEIGNALDIQGKYRQALEFYLRAYDMTFNEDKLNDENLLNAATPIANIAYVFKNLGYFEKSLKFFLQALEIVDAYCGDTHHQTAAILDNIGSVYRDIGDMISCLEYFQKAYEIYTKVLPENHLDIARVLNNIGVAYMNLGKLDLAMNFLRQGLNMRLKLLPTEHLDIAISLMNIGGVLHNRYYIQDSLDHYKQAYTILEKLFPNGHRCVAHCLQEMGYVYKRIESYHTAMECFENALRIRQNLLPDNHPEILQTHMIIDDLVSLILYPPISYNQPKFHSNATWNPNGTTVANITTIGSYPSDIFVNSKNQIYVFNQDDHQIITWSDGNLTSTRNISADLTNSSSLFVTTADEIYIDTFYSIGGVSKIIFNLTQPIPWMNFCQQCWDLFVDLRNTLYCLMSERHQIIAKSLSNDYSHLRIVAGTGAAGSTLTTLRYPRGVFVHTTLDLYVADCGNHRILLFYFERLTAEAIVGNGSLNITIALSCPTSLILDADANLYIVDSNNHRIVVQGLNGSKCLIGCSGSSGFASNQLNSPWSLSFDSYGNLFVTDRGNHRIQKFDLMYNSRIVTSSLITLYSSSTTSCGCPFRLFMNTSSFNQTNATYQWQSSPAGQYIWSNINISYSISVLYLSSQLYSTDYRCQIVIVYPSPMNFISNTVTVLTEVNDTYCPTKVVDCACCGDDINNFVLIGELGTQIHDLNTSCATNSYDNRTQESVSLFENRNYTGQMSTNFLTDEQFAIWIDFNDDFQFESWEQVTYHVLNATFYANFTMIIPPSSSGATIGVHRMRATLAFAAMPNPCGASSIYGETHDYTVNILQLAVFASQDWTDTKMQTNILIYVF</sequence>
<dbReference type="Pfam" id="PF13181">
    <property type="entry name" value="TPR_8"/>
    <property type="match status" value="1"/>
</dbReference>
<dbReference type="EC" id="2.4.2.31" evidence="10"/>
<evidence type="ECO:0000256" key="2">
    <source>
        <dbReference type="ARBA" id="ARBA00022676"/>
    </source>
</evidence>
<dbReference type="Pfam" id="PF01436">
    <property type="entry name" value="NHL"/>
    <property type="match status" value="2"/>
</dbReference>
<evidence type="ECO:0000256" key="5">
    <source>
        <dbReference type="ARBA" id="ARBA00022737"/>
    </source>
</evidence>
<comment type="caution">
    <text evidence="12">The sequence shown here is derived from an EMBL/GenBank/DDBJ whole genome shotgun (WGS) entry which is preliminary data.</text>
</comment>
<dbReference type="InterPro" id="IPR019734">
    <property type="entry name" value="TPR_rpt"/>
</dbReference>
<dbReference type="InterPro" id="IPR011990">
    <property type="entry name" value="TPR-like_helical_dom_sf"/>
</dbReference>
<protein>
    <recommendedName>
        <fullName evidence="10">NAD(P)(+)--arginine ADP-ribosyltransferase</fullName>
        <ecNumber evidence="10">2.4.2.31</ecNumber>
    </recommendedName>
    <alternativeName>
        <fullName evidence="10">Mono(ADP-ribosyl)transferase</fullName>
    </alternativeName>
</protein>
<dbReference type="SUPFAM" id="SSF56399">
    <property type="entry name" value="ADP-ribosylation"/>
    <property type="match status" value="1"/>
</dbReference>
<keyword evidence="5" id="KW-0677">Repeat</keyword>
<feature type="repeat" description="NHL" evidence="9">
    <location>
        <begin position="967"/>
        <end position="1010"/>
    </location>
</feature>
<evidence type="ECO:0000256" key="6">
    <source>
        <dbReference type="ARBA" id="ARBA00022803"/>
    </source>
</evidence>
<evidence type="ECO:0000313" key="13">
    <source>
        <dbReference type="Proteomes" id="UP000663828"/>
    </source>
</evidence>
<name>A0A815L6H2_ADIRI</name>
<keyword evidence="10" id="KW-0520">NAD</keyword>
<keyword evidence="2 10" id="KW-0328">Glycosyltransferase</keyword>
<evidence type="ECO:0000256" key="1">
    <source>
        <dbReference type="ARBA" id="ARBA00009558"/>
    </source>
</evidence>
<dbReference type="Pfam" id="PF20009">
    <property type="entry name" value="GEVED"/>
    <property type="match status" value="1"/>
</dbReference>
<keyword evidence="3 10" id="KW-0808">Transferase</keyword>
<evidence type="ECO:0000256" key="7">
    <source>
        <dbReference type="ARBA" id="ARBA00047597"/>
    </source>
</evidence>
<dbReference type="PROSITE" id="PS50005">
    <property type="entry name" value="TPR"/>
    <property type="match status" value="4"/>
</dbReference>
<evidence type="ECO:0000256" key="9">
    <source>
        <dbReference type="PROSITE-ProRule" id="PRU00504"/>
    </source>
</evidence>
<feature type="repeat" description="NHL" evidence="9">
    <location>
        <begin position="876"/>
        <end position="912"/>
    </location>
</feature>
<evidence type="ECO:0000313" key="12">
    <source>
        <dbReference type="EMBL" id="CAF1402886.1"/>
    </source>
</evidence>
<dbReference type="SUPFAM" id="SSF48452">
    <property type="entry name" value="TPR-like"/>
    <property type="match status" value="2"/>
</dbReference>
<feature type="repeat" description="TPR" evidence="8">
    <location>
        <begin position="446"/>
        <end position="479"/>
    </location>
</feature>
<evidence type="ECO:0000256" key="10">
    <source>
        <dbReference type="RuleBase" id="RU361228"/>
    </source>
</evidence>
<feature type="repeat" description="TPR" evidence="8">
    <location>
        <begin position="575"/>
        <end position="608"/>
    </location>
</feature>
<dbReference type="GO" id="GO:0016779">
    <property type="term" value="F:nucleotidyltransferase activity"/>
    <property type="evidence" value="ECO:0007669"/>
    <property type="project" value="UniProtKB-KW"/>
</dbReference>
<evidence type="ECO:0000256" key="8">
    <source>
        <dbReference type="PROSITE-ProRule" id="PRU00339"/>
    </source>
</evidence>
<evidence type="ECO:0000256" key="4">
    <source>
        <dbReference type="ARBA" id="ARBA00022695"/>
    </source>
</evidence>
<dbReference type="Gene3D" id="2.120.10.30">
    <property type="entry name" value="TolB, C-terminal domain"/>
    <property type="match status" value="1"/>
</dbReference>
<dbReference type="Gene3D" id="3.90.176.10">
    <property type="entry name" value="Toxin ADP-ribosyltransferase, Chain A, domain 1"/>
    <property type="match status" value="1"/>
</dbReference>
<dbReference type="SUPFAM" id="SSF101898">
    <property type="entry name" value="NHL repeat"/>
    <property type="match status" value="1"/>
</dbReference>
<dbReference type="EMBL" id="CAJNOR010003330">
    <property type="protein sequence ID" value="CAF1402886.1"/>
    <property type="molecule type" value="Genomic_DNA"/>
</dbReference>
<keyword evidence="13" id="KW-1185">Reference proteome</keyword>
<dbReference type="Proteomes" id="UP000663828">
    <property type="component" value="Unassembled WGS sequence"/>
</dbReference>
<dbReference type="CDD" id="cd05819">
    <property type="entry name" value="NHL"/>
    <property type="match status" value="1"/>
</dbReference>
<comment type="similarity">
    <text evidence="1 10">Belongs to the Arg-specific ADP-ribosyltransferase family.</text>
</comment>